<name>A0A7X0T8D0_LISWE</name>
<dbReference type="EMBL" id="JAAROP010000024">
    <property type="protein sequence ID" value="MBC1324082.1"/>
    <property type="molecule type" value="Genomic_DNA"/>
</dbReference>
<dbReference type="Pfam" id="PF11611">
    <property type="entry name" value="DUF4352"/>
    <property type="match status" value="1"/>
</dbReference>
<evidence type="ECO:0000313" key="4">
    <source>
        <dbReference type="EMBL" id="MBC1324082.1"/>
    </source>
</evidence>
<keyword evidence="2" id="KW-0812">Transmembrane</keyword>
<organism evidence="4 5">
    <name type="scientific">Listeria welshimeri</name>
    <dbReference type="NCBI Taxonomy" id="1643"/>
    <lineage>
        <taxon>Bacteria</taxon>
        <taxon>Bacillati</taxon>
        <taxon>Bacillota</taxon>
        <taxon>Bacilli</taxon>
        <taxon>Bacillales</taxon>
        <taxon>Listeriaceae</taxon>
        <taxon>Listeria</taxon>
    </lineage>
</organism>
<keyword evidence="1" id="KW-0732">Signal</keyword>
<feature type="domain" description="DUF4352" evidence="3">
    <location>
        <begin position="117"/>
        <end position="199"/>
    </location>
</feature>
<gene>
    <name evidence="4" type="ORF">HB853_14245</name>
</gene>
<dbReference type="Gene3D" id="2.60.40.1240">
    <property type="match status" value="1"/>
</dbReference>
<comment type="caution">
    <text evidence="4">The sequence shown here is derived from an EMBL/GenBank/DDBJ whole genome shotgun (WGS) entry which is preliminary data.</text>
</comment>
<sequence>MNMLIALLVGLFLLTFIGVVVGIVLLIVRKEKWAGIIVAGLSLGIGFCIMIAGLNLVTTNLLQTFSNPFSFSSYGNGLDNYSDDYSQDDDTGSLDDYIDVSYGEEVILEDESSITISKPEMYREKADYDVYKVRVKFENTSNDTVSFSSDDVSLYDNADEEYGEQITEKSFSGDVQPGETKELVLYYEVYNFGPYDVEYNNYNWTE</sequence>
<protein>
    <submittedName>
        <fullName evidence="4">DUF4352 domain-containing protein</fullName>
    </submittedName>
</protein>
<dbReference type="Proteomes" id="UP000522007">
    <property type="component" value="Unassembled WGS sequence"/>
</dbReference>
<keyword evidence="2" id="KW-0472">Membrane</keyword>
<reference evidence="4 5" key="1">
    <citation type="submission" date="2020-03" db="EMBL/GenBank/DDBJ databases">
        <title>Soil Listeria distribution.</title>
        <authorList>
            <person name="Liao J."/>
            <person name="Wiedmann M."/>
        </authorList>
    </citation>
    <scope>NUCLEOTIDE SEQUENCE [LARGE SCALE GENOMIC DNA]</scope>
    <source>
        <strain evidence="4 5">FSL L7-1829</strain>
    </source>
</reference>
<proteinExistence type="predicted"/>
<evidence type="ECO:0000259" key="3">
    <source>
        <dbReference type="Pfam" id="PF11611"/>
    </source>
</evidence>
<evidence type="ECO:0000256" key="2">
    <source>
        <dbReference type="SAM" id="Phobius"/>
    </source>
</evidence>
<accession>A0A7X0T8D0</accession>
<dbReference type="InterPro" id="IPR029050">
    <property type="entry name" value="Immunoprotect_excell_Ig-like"/>
</dbReference>
<evidence type="ECO:0000313" key="5">
    <source>
        <dbReference type="Proteomes" id="UP000522007"/>
    </source>
</evidence>
<evidence type="ECO:0000256" key="1">
    <source>
        <dbReference type="ARBA" id="ARBA00022729"/>
    </source>
</evidence>
<feature type="transmembrane region" description="Helical" evidence="2">
    <location>
        <begin position="6"/>
        <end position="28"/>
    </location>
</feature>
<keyword evidence="2" id="KW-1133">Transmembrane helix</keyword>
<dbReference type="InterPro" id="IPR029051">
    <property type="entry name" value="DUF4352"/>
</dbReference>
<feature type="transmembrane region" description="Helical" evidence="2">
    <location>
        <begin position="35"/>
        <end position="57"/>
    </location>
</feature>
<dbReference type="AlphaFoldDB" id="A0A7X0T8D0"/>